<comment type="subcellular location">
    <subcellularLocation>
        <location evidence="2">Cell inner membrane</location>
        <topology evidence="2">Multi-pass membrane protein</topology>
    </subcellularLocation>
</comment>
<feature type="region of interest" description="Disordered" evidence="17">
    <location>
        <begin position="373"/>
        <end position="396"/>
    </location>
</feature>
<feature type="compositionally biased region" description="Basic and acidic residues" evidence="17">
    <location>
        <begin position="379"/>
        <end position="396"/>
    </location>
</feature>
<dbReference type="GO" id="GO:0000155">
    <property type="term" value="F:phosphorelay sensor kinase activity"/>
    <property type="evidence" value="ECO:0007669"/>
    <property type="project" value="InterPro"/>
</dbReference>
<evidence type="ECO:0000256" key="8">
    <source>
        <dbReference type="ARBA" id="ARBA00022692"/>
    </source>
</evidence>
<dbReference type="PIRSF" id="PIRSF036431">
    <property type="entry name" value="STHK_DctB"/>
    <property type="match status" value="1"/>
</dbReference>
<name>A0A952KGR5_9PROT</name>
<keyword evidence="7" id="KW-0808">Transferase</keyword>
<comment type="caution">
    <text evidence="19">The sequence shown here is derived from an EMBL/GenBank/DDBJ whole genome shotgun (WGS) entry which is preliminary data.</text>
</comment>
<keyword evidence="6" id="KW-0597">Phosphoprotein</keyword>
<evidence type="ECO:0000259" key="18">
    <source>
        <dbReference type="PROSITE" id="PS50109"/>
    </source>
</evidence>
<protein>
    <recommendedName>
        <fullName evidence="16">C4-dicarboxylate transport sensor protein DctB</fullName>
        <ecNumber evidence="3">2.7.13.3</ecNumber>
    </recommendedName>
</protein>
<evidence type="ECO:0000256" key="2">
    <source>
        <dbReference type="ARBA" id="ARBA00004429"/>
    </source>
</evidence>
<dbReference type="PRINTS" id="PR00344">
    <property type="entry name" value="BCTRLSENSOR"/>
</dbReference>
<dbReference type="GO" id="GO:0005886">
    <property type="term" value="C:plasma membrane"/>
    <property type="evidence" value="ECO:0007669"/>
    <property type="project" value="UniProtKB-SubCell"/>
</dbReference>
<sequence length="626" mass="67508">MTVVDRPLAAAAPARPAALPAAPHRWRSWAVFAAVGTALFATVVWQAGPVGRDRALGEIARSAEAAMGLHVAMLRSELEKQRSLPFVLAQDPDVRAALTTSNDRQRLDGINAKFEALSQGTRAAVIYLLDRGGTAIAASNWREPISFVGQHYAFRAYYQRAVEAGAAEFFAMGTMSRKPGSYLSRRIDGPNGLLGVIVVKVEFDEMEEAWARFAETAFVTDERNVVVLTDAPEWRFRSFGPLPEAERAAVRESLQYGGAPLDPLPIAPDPAAAWPDVVTATLPDTRMPGRFLALSAPVPTTGWTLHLLAPTSPSVGRAVTDTRLIAGLVTLLALAAAAALLYRRNRALTNTARQAAAQAELERRVAERTRALNGANGRLTDEMEERRRGEQRRQQLQEELTQANRLAILGQVAASVAHEINQPVAAIRAYADNASVFLDRDRLAAVRENLSTIAGLTDRVGTITQHLRAFSRKATGRVEATSCADAVEGALLLTRPRIRRQSVRLVQDLPPQDVRVVAERVRLEQILVNLLQNALDAVEGLPAPEIRIAVDAGTEEVRIAVSDTGKGLDPDTMKALFIPFATSKPAGLGLGLVICQDIAREFGGSIAAGNRDGSGAVFTVTLKRAP</sequence>
<comment type="function">
    <text evidence="15">Member of the two-component regulatory system DctB/DctD involved in the transport of C4-dicarboxylates. DctB functions as a membrane-associated protein kinase that phosphorylates DctD in response to environmental signals.</text>
</comment>
<dbReference type="SUPFAM" id="SSF103190">
    <property type="entry name" value="Sensory domain-like"/>
    <property type="match status" value="1"/>
</dbReference>
<dbReference type="Gene3D" id="1.10.287.130">
    <property type="match status" value="1"/>
</dbReference>
<dbReference type="GO" id="GO:0005524">
    <property type="term" value="F:ATP binding"/>
    <property type="evidence" value="ECO:0007669"/>
    <property type="project" value="UniProtKB-KW"/>
</dbReference>
<dbReference type="Gene3D" id="6.10.250.3020">
    <property type="match status" value="1"/>
</dbReference>
<evidence type="ECO:0000256" key="4">
    <source>
        <dbReference type="ARBA" id="ARBA00022475"/>
    </source>
</evidence>
<dbReference type="InterPro" id="IPR017055">
    <property type="entry name" value="Sig_transdc_His_kinase_DctB"/>
</dbReference>
<keyword evidence="11" id="KW-0067">ATP-binding</keyword>
<keyword evidence="14" id="KW-0472">Membrane</keyword>
<dbReference type="PANTHER" id="PTHR43065:SF46">
    <property type="entry name" value="C4-DICARBOXYLATE TRANSPORT SENSOR PROTEIN DCTB"/>
    <property type="match status" value="1"/>
</dbReference>
<evidence type="ECO:0000256" key="17">
    <source>
        <dbReference type="SAM" id="MobiDB-lite"/>
    </source>
</evidence>
<comment type="catalytic activity">
    <reaction evidence="1">
        <text>ATP + protein L-histidine = ADP + protein N-phospho-L-histidine.</text>
        <dbReference type="EC" id="2.7.13.3"/>
    </reaction>
</comment>
<dbReference type="EC" id="2.7.13.3" evidence="3"/>
<evidence type="ECO:0000256" key="10">
    <source>
        <dbReference type="ARBA" id="ARBA00022777"/>
    </source>
</evidence>
<organism evidence="19 20">
    <name type="scientific">Inquilinus limosus</name>
    <dbReference type="NCBI Taxonomy" id="171674"/>
    <lineage>
        <taxon>Bacteria</taxon>
        <taxon>Pseudomonadati</taxon>
        <taxon>Pseudomonadota</taxon>
        <taxon>Alphaproteobacteria</taxon>
        <taxon>Rhodospirillales</taxon>
        <taxon>Rhodospirillaceae</taxon>
        <taxon>Inquilinus</taxon>
    </lineage>
</organism>
<dbReference type="InterPro" id="IPR004358">
    <property type="entry name" value="Sig_transdc_His_kin-like_C"/>
</dbReference>
<reference evidence="19" key="1">
    <citation type="submission" date="2020-06" db="EMBL/GenBank/DDBJ databases">
        <title>Stable isotope informed genome-resolved metagenomics uncovers potential trophic interactions in rhizosphere soil.</title>
        <authorList>
            <person name="Starr E.P."/>
            <person name="Shi S."/>
            <person name="Blazewicz S.J."/>
            <person name="Koch B.J."/>
            <person name="Probst A.J."/>
            <person name="Hungate B.A."/>
            <person name="Pett-Ridge J."/>
            <person name="Firestone M.K."/>
            <person name="Banfield J.F."/>
        </authorList>
    </citation>
    <scope>NUCLEOTIDE SEQUENCE</scope>
    <source>
        <strain evidence="19">YM_69_17</strain>
    </source>
</reference>
<accession>A0A952KGR5</accession>
<evidence type="ECO:0000313" key="20">
    <source>
        <dbReference type="Proteomes" id="UP000700706"/>
    </source>
</evidence>
<evidence type="ECO:0000256" key="7">
    <source>
        <dbReference type="ARBA" id="ARBA00022679"/>
    </source>
</evidence>
<evidence type="ECO:0000256" key="16">
    <source>
        <dbReference type="ARBA" id="ARBA00073143"/>
    </source>
</evidence>
<keyword evidence="9" id="KW-0547">Nucleotide-binding</keyword>
<dbReference type="InterPro" id="IPR033479">
    <property type="entry name" value="dCache_1"/>
</dbReference>
<dbReference type="PROSITE" id="PS50109">
    <property type="entry name" value="HIS_KIN"/>
    <property type="match status" value="1"/>
</dbReference>
<keyword evidence="4" id="KW-1003">Cell membrane</keyword>
<evidence type="ECO:0000256" key="9">
    <source>
        <dbReference type="ARBA" id="ARBA00022741"/>
    </source>
</evidence>
<keyword evidence="5" id="KW-0997">Cell inner membrane</keyword>
<dbReference type="SUPFAM" id="SSF47384">
    <property type="entry name" value="Homodimeric domain of signal transducing histidine kinase"/>
    <property type="match status" value="1"/>
</dbReference>
<dbReference type="PANTHER" id="PTHR43065">
    <property type="entry name" value="SENSOR HISTIDINE KINASE"/>
    <property type="match status" value="1"/>
</dbReference>
<dbReference type="Pfam" id="PF02518">
    <property type="entry name" value="HATPase_c"/>
    <property type="match status" value="1"/>
</dbReference>
<dbReference type="SMART" id="SM00388">
    <property type="entry name" value="HisKA"/>
    <property type="match status" value="1"/>
</dbReference>
<keyword evidence="10 19" id="KW-0418">Kinase</keyword>
<dbReference type="CDD" id="cd00082">
    <property type="entry name" value="HisKA"/>
    <property type="match status" value="1"/>
</dbReference>
<evidence type="ECO:0000256" key="11">
    <source>
        <dbReference type="ARBA" id="ARBA00022840"/>
    </source>
</evidence>
<dbReference type="InterPro" id="IPR029151">
    <property type="entry name" value="Sensor-like_sf"/>
</dbReference>
<evidence type="ECO:0000256" key="13">
    <source>
        <dbReference type="ARBA" id="ARBA00023012"/>
    </source>
</evidence>
<evidence type="ECO:0000256" key="5">
    <source>
        <dbReference type="ARBA" id="ARBA00022519"/>
    </source>
</evidence>
<dbReference type="InterPro" id="IPR003661">
    <property type="entry name" value="HisK_dim/P_dom"/>
</dbReference>
<dbReference type="InterPro" id="IPR036097">
    <property type="entry name" value="HisK_dim/P_sf"/>
</dbReference>
<gene>
    <name evidence="19" type="ORF">JF625_21525</name>
</gene>
<dbReference type="Gene3D" id="3.30.565.10">
    <property type="entry name" value="Histidine kinase-like ATPase, C-terminal domain"/>
    <property type="match status" value="1"/>
</dbReference>
<proteinExistence type="predicted"/>
<evidence type="ECO:0000313" key="19">
    <source>
        <dbReference type="EMBL" id="MBW8727715.1"/>
    </source>
</evidence>
<dbReference type="InterPro" id="IPR036890">
    <property type="entry name" value="HATPase_C_sf"/>
</dbReference>
<keyword evidence="8" id="KW-0812">Transmembrane</keyword>
<evidence type="ECO:0000256" key="12">
    <source>
        <dbReference type="ARBA" id="ARBA00022989"/>
    </source>
</evidence>
<dbReference type="InterPro" id="IPR005467">
    <property type="entry name" value="His_kinase_dom"/>
</dbReference>
<evidence type="ECO:0000256" key="6">
    <source>
        <dbReference type="ARBA" id="ARBA00022553"/>
    </source>
</evidence>
<dbReference type="EMBL" id="JAEKLZ010000299">
    <property type="protein sequence ID" value="MBW8727715.1"/>
    <property type="molecule type" value="Genomic_DNA"/>
</dbReference>
<evidence type="ECO:0000256" key="15">
    <source>
        <dbReference type="ARBA" id="ARBA00059004"/>
    </source>
</evidence>
<dbReference type="Pfam" id="PF02743">
    <property type="entry name" value="dCache_1"/>
    <property type="match status" value="1"/>
</dbReference>
<keyword evidence="12" id="KW-1133">Transmembrane helix</keyword>
<keyword evidence="13" id="KW-0902">Two-component regulatory system</keyword>
<dbReference type="SUPFAM" id="SSF55874">
    <property type="entry name" value="ATPase domain of HSP90 chaperone/DNA topoisomerase II/histidine kinase"/>
    <property type="match status" value="1"/>
</dbReference>
<evidence type="ECO:0000256" key="3">
    <source>
        <dbReference type="ARBA" id="ARBA00012438"/>
    </source>
</evidence>
<evidence type="ECO:0000256" key="14">
    <source>
        <dbReference type="ARBA" id="ARBA00023136"/>
    </source>
</evidence>
<evidence type="ECO:0000256" key="1">
    <source>
        <dbReference type="ARBA" id="ARBA00000085"/>
    </source>
</evidence>
<dbReference type="Proteomes" id="UP000700706">
    <property type="component" value="Unassembled WGS sequence"/>
</dbReference>
<feature type="domain" description="Histidine kinase" evidence="18">
    <location>
        <begin position="415"/>
        <end position="626"/>
    </location>
</feature>
<dbReference type="FunFam" id="1.10.287.130:FF:000049">
    <property type="entry name" value="C4-dicarboxylate transport sensor protein DctB"/>
    <property type="match status" value="1"/>
</dbReference>
<dbReference type="Gene3D" id="3.30.450.20">
    <property type="entry name" value="PAS domain"/>
    <property type="match status" value="2"/>
</dbReference>
<dbReference type="InterPro" id="IPR003594">
    <property type="entry name" value="HATPase_dom"/>
</dbReference>
<dbReference type="Pfam" id="PF00512">
    <property type="entry name" value="HisKA"/>
    <property type="match status" value="1"/>
</dbReference>
<dbReference type="SMART" id="SM00387">
    <property type="entry name" value="HATPase_c"/>
    <property type="match status" value="1"/>
</dbReference>
<dbReference type="AlphaFoldDB" id="A0A952KGR5"/>